<name>A0A2U2DQV8_9HYPH</name>
<evidence type="ECO:0000256" key="4">
    <source>
        <dbReference type="SAM" id="Coils"/>
    </source>
</evidence>
<dbReference type="PROSITE" id="PS50234">
    <property type="entry name" value="VWFA"/>
    <property type="match status" value="1"/>
</dbReference>
<dbReference type="CDD" id="cd00198">
    <property type="entry name" value="vWFA"/>
    <property type="match status" value="1"/>
</dbReference>
<accession>A0A2U2DQV8</accession>
<dbReference type="SMART" id="SM00327">
    <property type="entry name" value="VWA"/>
    <property type="match status" value="1"/>
</dbReference>
<evidence type="ECO:0000256" key="2">
    <source>
        <dbReference type="ARBA" id="ARBA00022525"/>
    </source>
</evidence>
<dbReference type="GO" id="GO:0005737">
    <property type="term" value="C:cytoplasm"/>
    <property type="evidence" value="ECO:0007669"/>
    <property type="project" value="TreeGrafter"/>
</dbReference>
<dbReference type="RefSeq" id="WP_109458777.1">
    <property type="nucleotide sequence ID" value="NZ_QFBC01000005.1"/>
</dbReference>
<dbReference type="PANTHER" id="PTHR47763">
    <property type="entry name" value="ALPHA-PROTEIN KINASE VWKA"/>
    <property type="match status" value="1"/>
</dbReference>
<organism evidence="7 8">
    <name type="scientific">Metarhizobium album</name>
    <dbReference type="NCBI Taxonomy" id="2182425"/>
    <lineage>
        <taxon>Bacteria</taxon>
        <taxon>Pseudomonadati</taxon>
        <taxon>Pseudomonadota</taxon>
        <taxon>Alphaproteobacteria</taxon>
        <taxon>Hyphomicrobiales</taxon>
        <taxon>Rhizobiaceae</taxon>
        <taxon>Metarhizobium</taxon>
    </lineage>
</organism>
<dbReference type="InterPro" id="IPR036465">
    <property type="entry name" value="vWFA_dom_sf"/>
</dbReference>
<dbReference type="AlphaFoldDB" id="A0A2U2DQV8"/>
<keyword evidence="3 5" id="KW-0732">Signal</keyword>
<dbReference type="InterPro" id="IPR056861">
    <property type="entry name" value="HMCN1-like_VWA"/>
</dbReference>
<sequence length="368" mass="40764">MPLTRNLLTVALLGGSLFSLPFPAFAANGAPRIEVAFVLDTTGSMAGLIDGAKRKIWSIANTIVDINPDADIRMALIGYRDRGDDYVVETHDMSPDLQGLYGKLIRFEADGGGDTPESVNEALDTAVRKLGWDKAEATRRIIFLVGDAPPHMDYDNAPLYPEVLKTAAERDITVNAVQAGDDPDTRAIWREIAQMGHGEYIPIPQDGGEIVVIETPYDDEIIHLQREIDGTVMPYGDAEKQEEVRSKMEAKAAAPSSVVVENSEFYSKRMISREVITGGGDLVADIKNGAKRLEEVADDALPEPMQSKTSGEREVYLKQKIEERDHLEKRMADLVKKRDDFTAEKRKTEDKKDSFDSVVAETLRSQLR</sequence>
<evidence type="ECO:0000313" key="7">
    <source>
        <dbReference type="EMBL" id="PWE55700.1"/>
    </source>
</evidence>
<dbReference type="SUPFAM" id="SSF53300">
    <property type="entry name" value="vWA-like"/>
    <property type="match status" value="1"/>
</dbReference>
<feature type="domain" description="VWFA" evidence="6">
    <location>
        <begin position="34"/>
        <end position="221"/>
    </location>
</feature>
<keyword evidence="8" id="KW-1185">Reference proteome</keyword>
<dbReference type="GO" id="GO:0004674">
    <property type="term" value="F:protein serine/threonine kinase activity"/>
    <property type="evidence" value="ECO:0007669"/>
    <property type="project" value="TreeGrafter"/>
</dbReference>
<feature type="signal peptide" evidence="5">
    <location>
        <begin position="1"/>
        <end position="26"/>
    </location>
</feature>
<reference evidence="7 8" key="1">
    <citation type="submission" date="2018-05" db="EMBL/GenBank/DDBJ databases">
        <title>The draft genome of strain NS-104.</title>
        <authorList>
            <person name="Hang P."/>
            <person name="Jiang J."/>
        </authorList>
    </citation>
    <scope>NUCLEOTIDE SEQUENCE [LARGE SCALE GENOMIC DNA]</scope>
    <source>
        <strain evidence="7 8">NS-104</strain>
    </source>
</reference>
<evidence type="ECO:0000259" key="6">
    <source>
        <dbReference type="PROSITE" id="PS50234"/>
    </source>
</evidence>
<comment type="subcellular location">
    <subcellularLocation>
        <location evidence="1">Secreted</location>
    </subcellularLocation>
</comment>
<dbReference type="InterPro" id="IPR002035">
    <property type="entry name" value="VWF_A"/>
</dbReference>
<evidence type="ECO:0000256" key="1">
    <source>
        <dbReference type="ARBA" id="ARBA00004613"/>
    </source>
</evidence>
<dbReference type="Proteomes" id="UP000245252">
    <property type="component" value="Unassembled WGS sequence"/>
</dbReference>
<keyword evidence="4" id="KW-0175">Coiled coil</keyword>
<dbReference type="EMBL" id="QFBC01000005">
    <property type="protein sequence ID" value="PWE55700.1"/>
    <property type="molecule type" value="Genomic_DNA"/>
</dbReference>
<dbReference type="Gene3D" id="3.40.50.410">
    <property type="entry name" value="von Willebrand factor, type A domain"/>
    <property type="match status" value="1"/>
</dbReference>
<evidence type="ECO:0000313" key="8">
    <source>
        <dbReference type="Proteomes" id="UP000245252"/>
    </source>
</evidence>
<dbReference type="PANTHER" id="PTHR47763:SF1">
    <property type="entry name" value="DUF659 DOMAIN-CONTAINING PROTEIN"/>
    <property type="match status" value="1"/>
</dbReference>
<dbReference type="OrthoDB" id="9805121at2"/>
<evidence type="ECO:0000256" key="5">
    <source>
        <dbReference type="SAM" id="SignalP"/>
    </source>
</evidence>
<proteinExistence type="predicted"/>
<comment type="caution">
    <text evidence="7">The sequence shown here is derived from an EMBL/GenBank/DDBJ whole genome shotgun (WGS) entry which is preliminary data.</text>
</comment>
<feature type="coiled-coil region" evidence="4">
    <location>
        <begin position="317"/>
        <end position="351"/>
    </location>
</feature>
<dbReference type="Pfam" id="PF25106">
    <property type="entry name" value="VWA_4"/>
    <property type="match status" value="1"/>
</dbReference>
<keyword evidence="2" id="KW-0964">Secreted</keyword>
<feature type="chain" id="PRO_5015489975" evidence="5">
    <location>
        <begin position="27"/>
        <end position="368"/>
    </location>
</feature>
<evidence type="ECO:0000256" key="3">
    <source>
        <dbReference type="ARBA" id="ARBA00022729"/>
    </source>
</evidence>
<gene>
    <name evidence="7" type="ORF">DEM27_13550</name>
</gene>
<protein>
    <submittedName>
        <fullName evidence="7">VWA domain-containing protein</fullName>
    </submittedName>
</protein>
<dbReference type="InterPro" id="IPR052969">
    <property type="entry name" value="Thr-specific_kinase-like"/>
</dbReference>